<dbReference type="SUPFAM" id="SSF52075">
    <property type="entry name" value="Outer arm dynein light chain 1"/>
    <property type="match status" value="1"/>
</dbReference>
<evidence type="ECO:0000313" key="3">
    <source>
        <dbReference type="EMBL" id="KAG5490642.1"/>
    </source>
</evidence>
<dbReference type="EMBL" id="JAFJZO010000036">
    <property type="protein sequence ID" value="KAG5490642.1"/>
    <property type="molecule type" value="Genomic_DNA"/>
</dbReference>
<dbReference type="RefSeq" id="XP_067752970.1">
    <property type="nucleotide sequence ID" value="XM_067896813.1"/>
</dbReference>
<dbReference type="GeneID" id="94286890"/>
<dbReference type="InterPro" id="IPR032675">
    <property type="entry name" value="LRR_dom_sf"/>
</dbReference>
<dbReference type="OrthoDB" id="1904536at2759"/>
<dbReference type="PANTHER" id="PTHR45973:SF29">
    <property type="entry name" value="LEUCINE-RICH REPEAT PROTEIN"/>
    <property type="match status" value="1"/>
</dbReference>
<sequence length="316" mass="35301">MEVRHGADDGTGAPMMSEARIIQECRKQQGYWTPELNEKLYLQHLGFAELNGLSAFTGCVVLYLDHNALSDLSGLAALTRLDSLYLSCNTLSRLDSLPYLPTLRTLDVAQNQIVTLNALDEAAPQLQTLLAGHNNLQRLDGVQGLSSLISLDVSYNRIEDEEKTSGCLRRHRATLRTLLLHGNELCRHTVHYRKRWIASFPALRFLDEYPVFDDERARAEAFATGGIAAEEEVRDAQRARAAAERQEQFAYYGDMREAQREARRCNGPVTRPTAYFVAHTTPSDAAAPQDAEDEPIYIPAARNPVIHQDPLRLGVG</sequence>
<comment type="caution">
    <text evidence="3">The sequence shown here is derived from an EMBL/GenBank/DDBJ whole genome shotgun (WGS) entry which is preliminary data.</text>
</comment>
<gene>
    <name evidence="3" type="ORF">JKF63_00764</name>
</gene>
<organism evidence="3 4">
    <name type="scientific">Porcisia hertigi</name>
    <dbReference type="NCBI Taxonomy" id="2761500"/>
    <lineage>
        <taxon>Eukaryota</taxon>
        <taxon>Discoba</taxon>
        <taxon>Euglenozoa</taxon>
        <taxon>Kinetoplastea</taxon>
        <taxon>Metakinetoplastina</taxon>
        <taxon>Trypanosomatida</taxon>
        <taxon>Trypanosomatidae</taxon>
        <taxon>Leishmaniinae</taxon>
        <taxon>Porcisia</taxon>
    </lineage>
</organism>
<name>A0A836KYM3_9TRYP</name>
<keyword evidence="1" id="KW-0433">Leucine-rich repeat</keyword>
<dbReference type="InterPro" id="IPR001611">
    <property type="entry name" value="Leu-rich_rpt"/>
</dbReference>
<dbReference type="InterPro" id="IPR050576">
    <property type="entry name" value="Cilia_flagella_integrity"/>
</dbReference>
<dbReference type="Pfam" id="PF14580">
    <property type="entry name" value="LRR_9"/>
    <property type="match status" value="1"/>
</dbReference>
<keyword evidence="4" id="KW-1185">Reference proteome</keyword>
<reference evidence="3 4" key="1">
    <citation type="submission" date="2021-02" db="EMBL/GenBank/DDBJ databases">
        <title>Porcisia hertigi Genome sequencing and assembly.</title>
        <authorList>
            <person name="Almutairi H."/>
            <person name="Gatherer D."/>
        </authorList>
    </citation>
    <scope>NUCLEOTIDE SEQUENCE [LARGE SCALE GENOMIC DNA]</scope>
    <source>
        <strain evidence="3 4">C119</strain>
    </source>
</reference>
<evidence type="ECO:0000256" key="2">
    <source>
        <dbReference type="ARBA" id="ARBA00022737"/>
    </source>
</evidence>
<proteinExistence type="predicted"/>
<protein>
    <submittedName>
        <fullName evidence="3">Uncharacterized protein</fullName>
    </submittedName>
</protein>
<dbReference type="PROSITE" id="PS51450">
    <property type="entry name" value="LRR"/>
    <property type="match status" value="1"/>
</dbReference>
<dbReference type="KEGG" id="phet:94286890"/>
<dbReference type="Proteomes" id="UP000674318">
    <property type="component" value="Unassembled WGS sequence"/>
</dbReference>
<keyword evidence="2" id="KW-0677">Repeat</keyword>
<dbReference type="Gene3D" id="3.80.10.10">
    <property type="entry name" value="Ribonuclease Inhibitor"/>
    <property type="match status" value="2"/>
</dbReference>
<evidence type="ECO:0000313" key="4">
    <source>
        <dbReference type="Proteomes" id="UP000674318"/>
    </source>
</evidence>
<dbReference type="PANTHER" id="PTHR45973">
    <property type="entry name" value="PROTEIN PHOSPHATASE 1 REGULATORY SUBUNIT SDS22-RELATED"/>
    <property type="match status" value="1"/>
</dbReference>
<dbReference type="AlphaFoldDB" id="A0A836KYM3"/>
<evidence type="ECO:0000256" key="1">
    <source>
        <dbReference type="ARBA" id="ARBA00022614"/>
    </source>
</evidence>
<accession>A0A836KYM3</accession>